<dbReference type="InterPro" id="IPR019451">
    <property type="entry name" value="Rtp1_C1"/>
</dbReference>
<evidence type="ECO:0000259" key="3">
    <source>
        <dbReference type="Pfam" id="PF10363"/>
    </source>
</evidence>
<dbReference type="InterPro" id="IPR039600">
    <property type="entry name" value="TANGO6/Rtp1"/>
</dbReference>
<feature type="domain" description="RNA polymerase II assembly factor Rtp1 C-terminal" evidence="2">
    <location>
        <begin position="853"/>
        <end position="887"/>
    </location>
</feature>
<dbReference type="InterPro" id="IPR016024">
    <property type="entry name" value="ARM-type_fold"/>
</dbReference>
<feature type="domain" description="TANGO6 HEAT repeat" evidence="4">
    <location>
        <begin position="243"/>
        <end position="453"/>
    </location>
</feature>
<dbReference type="PANTHER" id="PTHR20959:SF1">
    <property type="entry name" value="TRANSPORT AND GOLGI ORGANIZATION PROTEIN 6 HOMOLOG"/>
    <property type="match status" value="1"/>
</dbReference>
<dbReference type="Pfam" id="PF23565">
    <property type="entry name" value="ARM_TANGO6"/>
    <property type="match status" value="1"/>
</dbReference>
<dbReference type="OrthoDB" id="39591at2759"/>
<gene>
    <name evidence="6" type="ORF">g.16399</name>
</gene>
<dbReference type="Gene3D" id="1.25.10.10">
    <property type="entry name" value="Leucine-rich Repeat Variant"/>
    <property type="match status" value="1"/>
</dbReference>
<comment type="similarity">
    <text evidence="1">Belongs to the Tango6 family.</text>
</comment>
<accession>A0A1E1VXI2</accession>
<dbReference type="InterPro" id="IPR057407">
    <property type="entry name" value="HEAT_TANGO6"/>
</dbReference>
<dbReference type="PANTHER" id="PTHR20959">
    <property type="entry name" value="TRANSPORT AND GOLGI ORGANIZATION PROTEIN 6 FAMILY MEMBER"/>
    <property type="match status" value="1"/>
</dbReference>
<sequence>MSAINNIFDRIQKLTHEEGQTDFVSVLLNAVIKNEPHQAESNVDYQVLKNFLLKIFKEIDDLSAEIKKDETILISVRNQKLLRTCFQLVASLGFFPSLIPGLGINLNKRCAFASALSPITLTDEQKYELLVACTDFIKRCYEIPVLKNIILTFHMSDYLAALIQLSFAPLKKPGTYQNFTMTQEMYDRLNSERQKYVQVYEHLVANCFQPILMKELLVLQSVTDPSPPMFVKRVVAKEMSRRLLAPGGLLSLIRCFIESYNIDTGFEWKKINMICKIVSAKHGTESEDNYLKNICSQLMQILTQNNTHYLATAVACVIALGEKYPQVKHVQLLMKEIFQAFDYKHLLSKSDLPGTVILSPQEVEHKVNVLHACVCTSRLECPMTLIIPNLSILFLLGIKCTKNEELKIKIKEIVLKCLEQLNKNKISSMVKKFLFGDASLSKVTVDEFEAGLTIKCVSFKTEHSISEARLYFLSLFKVAVDSDFVQNVFEASLHILVELSKKRKTKSKNDMLLSEDDEFKLDDTDEQYANILQLLSEISTSPKVVSSLKQTPSIVVEFIEYFIINNHENSNEECTTVALVLLNTILSNTEKESKLQERLNVLVPVLKKMSKSEFEFNNILCEEALSLISSNNPRRAETACDKAISNAFDNLLPVRAHGIIELTKLIDAKDPETLSRKHYIFCLFQEQLKDTDSYVYLAAINGIASLATHCTEDVLQVLCKEFLQLTSELKSIETKNDQNKTAEMRMKIGDVIVKVTKRLGEMAAAYKTILLNTMLCGCRDEDPLIRTSALSNLAEIALVLHYKIGTIIYEVLLCIWSIIESDKAVECRRAAVMVISSLLKGLGKETLIQLKENLLPVYRTLKNLYRDENEDSVVRLHAQIALEELNDTVTQLMFPELKMEKQIYVLDKPEDSYK</sequence>
<proteinExistence type="inferred from homology"/>
<feature type="domain" description="RNA polymerase II assembly factor Rtp1 C-terminal" evidence="3">
    <location>
        <begin position="641"/>
        <end position="762"/>
    </location>
</feature>
<evidence type="ECO:0000259" key="2">
    <source>
        <dbReference type="Pfam" id="PF10304"/>
    </source>
</evidence>
<evidence type="ECO:0008006" key="7">
    <source>
        <dbReference type="Google" id="ProtNLM"/>
    </source>
</evidence>
<dbReference type="InterPro" id="IPR057347">
    <property type="entry name" value="TANGO6_N"/>
</dbReference>
<dbReference type="InterPro" id="IPR019414">
    <property type="entry name" value="Rtp1_C2"/>
</dbReference>
<dbReference type="Pfam" id="PF10304">
    <property type="entry name" value="RTP1_C2"/>
    <property type="match status" value="1"/>
</dbReference>
<dbReference type="SUPFAM" id="SSF48371">
    <property type="entry name" value="ARM repeat"/>
    <property type="match status" value="1"/>
</dbReference>
<dbReference type="Pfam" id="PF10363">
    <property type="entry name" value="RTP1_C1"/>
    <property type="match status" value="1"/>
</dbReference>
<evidence type="ECO:0000259" key="4">
    <source>
        <dbReference type="Pfam" id="PF23565"/>
    </source>
</evidence>
<feature type="domain" description="TANGO6 N-terminal" evidence="5">
    <location>
        <begin position="74"/>
        <end position="226"/>
    </location>
</feature>
<evidence type="ECO:0000259" key="5">
    <source>
        <dbReference type="Pfam" id="PF25267"/>
    </source>
</evidence>
<dbReference type="Pfam" id="PF25267">
    <property type="entry name" value="TANGO6_N"/>
    <property type="match status" value="1"/>
</dbReference>
<dbReference type="InterPro" id="IPR011989">
    <property type="entry name" value="ARM-like"/>
</dbReference>
<evidence type="ECO:0000256" key="1">
    <source>
        <dbReference type="ARBA" id="ARBA00005724"/>
    </source>
</evidence>
<reference evidence="6" key="1">
    <citation type="submission" date="2015-09" db="EMBL/GenBank/DDBJ databases">
        <title>De novo assembly of Pectinophora gossypiella (Pink Bollworm) gut transcriptome.</title>
        <authorList>
            <person name="Tassone E.E."/>
        </authorList>
    </citation>
    <scope>NUCLEOTIDE SEQUENCE</scope>
</reference>
<evidence type="ECO:0000313" key="6">
    <source>
        <dbReference type="EMBL" id="JAT79402.1"/>
    </source>
</evidence>
<name>A0A1E1VXI2_PECGO</name>
<organism evidence="6">
    <name type="scientific">Pectinophora gossypiella</name>
    <name type="common">Cotton pink bollworm</name>
    <name type="synonym">Depressaria gossypiella</name>
    <dbReference type="NCBI Taxonomy" id="13191"/>
    <lineage>
        <taxon>Eukaryota</taxon>
        <taxon>Metazoa</taxon>
        <taxon>Ecdysozoa</taxon>
        <taxon>Arthropoda</taxon>
        <taxon>Hexapoda</taxon>
        <taxon>Insecta</taxon>
        <taxon>Pterygota</taxon>
        <taxon>Neoptera</taxon>
        <taxon>Endopterygota</taxon>
        <taxon>Lepidoptera</taxon>
        <taxon>Glossata</taxon>
        <taxon>Ditrysia</taxon>
        <taxon>Gelechioidea</taxon>
        <taxon>Gelechiidae</taxon>
        <taxon>Apatetrinae</taxon>
        <taxon>Pectinophora</taxon>
    </lineage>
</organism>
<dbReference type="EMBL" id="GDQN01011652">
    <property type="protein sequence ID" value="JAT79402.1"/>
    <property type="molecule type" value="Transcribed_RNA"/>
</dbReference>
<protein>
    <recommendedName>
        <fullName evidence="7">RNA polymerase II assembly factor Rtp1 C-terminal domain-containing protein</fullName>
    </recommendedName>
</protein>
<dbReference type="GO" id="GO:0009306">
    <property type="term" value="P:protein secretion"/>
    <property type="evidence" value="ECO:0007669"/>
    <property type="project" value="TreeGrafter"/>
</dbReference>
<dbReference type="AlphaFoldDB" id="A0A1E1VXI2"/>